<dbReference type="Proteomes" id="UP000016662">
    <property type="component" value="Unassembled WGS sequence"/>
</dbReference>
<evidence type="ECO:0000313" key="2">
    <source>
        <dbReference type="Proteomes" id="UP000016662"/>
    </source>
</evidence>
<proteinExistence type="predicted"/>
<gene>
    <name evidence="1" type="ORF">RUMCAL_03417</name>
</gene>
<dbReference type="EMBL" id="AWVF01000455">
    <property type="protein sequence ID" value="ERJ87060.1"/>
    <property type="molecule type" value="Genomic_DNA"/>
</dbReference>
<protein>
    <submittedName>
        <fullName evidence="1">Uncharacterized protein</fullName>
    </submittedName>
</protein>
<dbReference type="HOGENOM" id="CLU_3029695_0_0_9"/>
<accession>U2K4N9</accession>
<dbReference type="PATRIC" id="fig|411473.3.peg.2869"/>
<name>U2K4N9_9FIRM</name>
<organism evidence="1 2">
    <name type="scientific">Ruminococcus callidus ATCC 27760</name>
    <dbReference type="NCBI Taxonomy" id="411473"/>
    <lineage>
        <taxon>Bacteria</taxon>
        <taxon>Bacillati</taxon>
        <taxon>Bacillota</taxon>
        <taxon>Clostridia</taxon>
        <taxon>Eubacteriales</taxon>
        <taxon>Oscillospiraceae</taxon>
        <taxon>Ruminococcus</taxon>
    </lineage>
</organism>
<evidence type="ECO:0000313" key="1">
    <source>
        <dbReference type="EMBL" id="ERJ87060.1"/>
    </source>
</evidence>
<comment type="caution">
    <text evidence="1">The sequence shown here is derived from an EMBL/GenBank/DDBJ whole genome shotgun (WGS) entry which is preliminary data.</text>
</comment>
<dbReference type="AlphaFoldDB" id="U2K4N9"/>
<reference evidence="1 2" key="1">
    <citation type="submission" date="2013-07" db="EMBL/GenBank/DDBJ databases">
        <authorList>
            <person name="Weinstock G."/>
            <person name="Sodergren E."/>
            <person name="Wylie T."/>
            <person name="Fulton L."/>
            <person name="Fulton R."/>
            <person name="Fronick C."/>
            <person name="O'Laughlin M."/>
            <person name="Godfrey J."/>
            <person name="Miner T."/>
            <person name="Herter B."/>
            <person name="Appelbaum E."/>
            <person name="Cordes M."/>
            <person name="Lek S."/>
            <person name="Wollam A."/>
            <person name="Pepin K.H."/>
            <person name="Palsikar V.B."/>
            <person name="Mitreva M."/>
            <person name="Wilson R.K."/>
        </authorList>
    </citation>
    <scope>NUCLEOTIDE SEQUENCE [LARGE SCALE GENOMIC DNA]</scope>
    <source>
        <strain evidence="1 2">ATCC 27760</strain>
    </source>
</reference>
<sequence>MRFSVDVRTNAVHPAESHGIKITAFSGKKALDKCGVLTYNKDRKSIPVDGLLPLL</sequence>
<keyword evidence="2" id="KW-1185">Reference proteome</keyword>